<reference evidence="2" key="2">
    <citation type="submission" date="2020-11" db="EMBL/GenBank/DDBJ databases">
        <title>Whole genome sequencing of Colletotrichum sp.</title>
        <authorList>
            <person name="Li H."/>
        </authorList>
    </citation>
    <scope>NUCLEOTIDE SEQUENCE</scope>
    <source>
        <strain evidence="2">CkLH20</strain>
    </source>
</reference>
<comment type="caution">
    <text evidence="2">The sequence shown here is derived from an EMBL/GenBank/DDBJ whole genome shotgun (WGS) entry which is preliminary data.</text>
</comment>
<dbReference type="PANTHER" id="PTHR39603">
    <property type="entry name" value="CYANOVIRIN-N DOMAIN-CONTAINING PROTEIN"/>
    <property type="match status" value="1"/>
</dbReference>
<evidence type="ECO:0000256" key="1">
    <source>
        <dbReference type="SAM" id="SignalP"/>
    </source>
</evidence>
<gene>
    <name evidence="2" type="ORF">CkaCkLH20_11030</name>
</gene>
<dbReference type="EMBL" id="JAATWM020000045">
    <property type="protein sequence ID" value="KAF9871383.1"/>
    <property type="molecule type" value="Genomic_DNA"/>
</dbReference>
<dbReference type="PANTHER" id="PTHR39603:SF1">
    <property type="entry name" value="CYANOVIRIN-N DOMAIN-CONTAINING PROTEIN"/>
    <property type="match status" value="1"/>
</dbReference>
<evidence type="ECO:0008006" key="4">
    <source>
        <dbReference type="Google" id="ProtNLM"/>
    </source>
</evidence>
<organism evidence="2 3">
    <name type="scientific">Colletotrichum karsti</name>
    <dbReference type="NCBI Taxonomy" id="1095194"/>
    <lineage>
        <taxon>Eukaryota</taxon>
        <taxon>Fungi</taxon>
        <taxon>Dikarya</taxon>
        <taxon>Ascomycota</taxon>
        <taxon>Pezizomycotina</taxon>
        <taxon>Sordariomycetes</taxon>
        <taxon>Hypocreomycetidae</taxon>
        <taxon>Glomerellales</taxon>
        <taxon>Glomerellaceae</taxon>
        <taxon>Colletotrichum</taxon>
        <taxon>Colletotrichum boninense species complex</taxon>
    </lineage>
</organism>
<feature type="signal peptide" evidence="1">
    <location>
        <begin position="1"/>
        <end position="20"/>
    </location>
</feature>
<keyword evidence="1" id="KW-0732">Signal</keyword>
<proteinExistence type="predicted"/>
<evidence type="ECO:0000313" key="3">
    <source>
        <dbReference type="Proteomes" id="UP000781932"/>
    </source>
</evidence>
<feature type="chain" id="PRO_5040176280" description="Ecp2 effector protein domain-containing protein" evidence="1">
    <location>
        <begin position="21"/>
        <end position="175"/>
    </location>
</feature>
<keyword evidence="3" id="KW-1185">Reference proteome</keyword>
<name>A0A9P6HV67_9PEZI</name>
<protein>
    <recommendedName>
        <fullName evidence="4">Ecp2 effector protein domain-containing protein</fullName>
    </recommendedName>
</protein>
<dbReference type="AlphaFoldDB" id="A0A9P6HV67"/>
<sequence>MVNFALPALATLALASIAGAAPTAAAAEVFTFSAWVEGIIANPDGDNLTPEEAVEAWRASKNITDVAAGTSLEKRASCNTMPGREAWIPDAVYCINYLAGKGSTRCEVRYDVDFCTAARAKIFGRGPGTATVASSCNDVARGAGYIMDSCSRADNTVMGSEYAHGNGDLLVWIVN</sequence>
<dbReference type="RefSeq" id="XP_038740844.1">
    <property type="nucleotide sequence ID" value="XM_038893744.1"/>
</dbReference>
<dbReference type="Proteomes" id="UP000781932">
    <property type="component" value="Unassembled WGS sequence"/>
</dbReference>
<dbReference type="OrthoDB" id="2112446at2759"/>
<reference evidence="2" key="1">
    <citation type="submission" date="2020-03" db="EMBL/GenBank/DDBJ databases">
        <authorList>
            <person name="He L."/>
        </authorList>
    </citation>
    <scope>NUCLEOTIDE SEQUENCE</scope>
    <source>
        <strain evidence="2">CkLH20</strain>
    </source>
</reference>
<accession>A0A9P6HV67</accession>
<dbReference type="GeneID" id="62166818"/>
<evidence type="ECO:0000313" key="2">
    <source>
        <dbReference type="EMBL" id="KAF9871383.1"/>
    </source>
</evidence>